<dbReference type="Pfam" id="PF05147">
    <property type="entry name" value="LANC_like"/>
    <property type="match status" value="1"/>
</dbReference>
<dbReference type="EMBL" id="BNDY01000017">
    <property type="protein sequence ID" value="GHI39957.1"/>
    <property type="molecule type" value="Genomic_DNA"/>
</dbReference>
<dbReference type="InterPro" id="IPR033889">
    <property type="entry name" value="LanC"/>
</dbReference>
<name>A0ABQ3QRQ3_9ACTN</name>
<protein>
    <recommendedName>
        <fullName evidence="3">Lanthionine synthetase</fullName>
    </recommendedName>
</protein>
<comment type="caution">
    <text evidence="1">The sequence shown here is derived from an EMBL/GenBank/DDBJ whole genome shotgun (WGS) entry which is preliminary data.</text>
</comment>
<dbReference type="SMART" id="SM01260">
    <property type="entry name" value="LANC_like"/>
    <property type="match status" value="1"/>
</dbReference>
<evidence type="ECO:0000313" key="2">
    <source>
        <dbReference type="Proteomes" id="UP001050808"/>
    </source>
</evidence>
<dbReference type="PRINTS" id="PR01950">
    <property type="entry name" value="LANCSUPER"/>
</dbReference>
<evidence type="ECO:0008006" key="3">
    <source>
        <dbReference type="Google" id="ProtNLM"/>
    </source>
</evidence>
<dbReference type="RefSeq" id="WP_226599065.1">
    <property type="nucleotide sequence ID" value="NZ_BNDY01000017.1"/>
</dbReference>
<accession>A0ABQ3QRQ3</accession>
<reference evidence="1" key="1">
    <citation type="submission" date="2024-05" db="EMBL/GenBank/DDBJ databases">
        <title>Whole genome shotgun sequence of Streptomyces violascens NBRC 12920.</title>
        <authorList>
            <person name="Komaki H."/>
            <person name="Tamura T."/>
        </authorList>
    </citation>
    <scope>NUCLEOTIDE SEQUENCE</scope>
    <source>
        <strain evidence="1">NBRC 12920</strain>
    </source>
</reference>
<organism evidence="1 2">
    <name type="scientific">Streptomyces violascens</name>
    <dbReference type="NCBI Taxonomy" id="67381"/>
    <lineage>
        <taxon>Bacteria</taxon>
        <taxon>Bacillati</taxon>
        <taxon>Actinomycetota</taxon>
        <taxon>Actinomycetes</taxon>
        <taxon>Kitasatosporales</taxon>
        <taxon>Streptomycetaceae</taxon>
        <taxon>Streptomyces</taxon>
    </lineage>
</organism>
<dbReference type="CDD" id="cd04793">
    <property type="entry name" value="LanC"/>
    <property type="match status" value="1"/>
</dbReference>
<dbReference type="PRINTS" id="PR01955">
    <property type="entry name" value="LANCFRANKIA"/>
</dbReference>
<dbReference type="Gene3D" id="1.50.10.20">
    <property type="match status" value="1"/>
</dbReference>
<proteinExistence type="predicted"/>
<keyword evidence="2" id="KW-1185">Reference proteome</keyword>
<evidence type="ECO:0000313" key="1">
    <source>
        <dbReference type="EMBL" id="GHI39957.1"/>
    </source>
</evidence>
<dbReference type="InterPro" id="IPR007822">
    <property type="entry name" value="LANC-like"/>
</dbReference>
<dbReference type="SUPFAM" id="SSF158745">
    <property type="entry name" value="LanC-like"/>
    <property type="match status" value="1"/>
</dbReference>
<gene>
    <name evidence="1" type="ORF">Sviol_43650</name>
</gene>
<dbReference type="Proteomes" id="UP001050808">
    <property type="component" value="Unassembled WGS sequence"/>
</dbReference>
<sequence>MTTATEAAGTTPSEVDIGQLRAIVDDLAERLDDPQQVAATASAPENVDQHPGMPRARPPWGTLGLGETHAGVALLYAELSHRDARYRSIAHAHLAAAAQGLGQPPGPGLFGGTASLAFAAFMARHDEDDYAGLLETLDAQVTNQLRTLLSQEEERLAARQAGVHMHSYDVISGAVGLGRYLLLRGQRHRHQLSDTLAYLVRLTEPVQAHGHTVPGWWAPTKPGIGPQYPRGHFNLGLAHGISGPLALLSLAWQQDVRVPGQQNAITVIVDHLTGQQTEQGLWPGAIGFDTLIDGQARHTDQAPMTAWCYGTPGTARAIQLAGVALERADWQTLATDAMAAALGQSLENALTDSSLCHGWAGILHTADLMARDSSDPRIAGQLPRLANALQAAHCPDLSFGYSYERPYFGPGIRNAPHRAGFLEGSAGIALALNAYLNNGPTCPWNTALLVA</sequence>